<dbReference type="Proteomes" id="UP000234323">
    <property type="component" value="Unassembled WGS sequence"/>
</dbReference>
<dbReference type="EMBL" id="LLXI01003566">
    <property type="protein sequence ID" value="PKY59439.1"/>
    <property type="molecule type" value="Genomic_DNA"/>
</dbReference>
<accession>A0A2I1HKP6</accession>
<proteinExistence type="predicted"/>
<keyword evidence="2" id="KW-1185">Reference proteome</keyword>
<gene>
    <name evidence="1" type="ORF">RhiirA4_482193</name>
</gene>
<comment type="caution">
    <text evidence="1">The sequence shown here is derived from an EMBL/GenBank/DDBJ whole genome shotgun (WGS) entry which is preliminary data.</text>
</comment>
<sequence>MSKKRHFTSKLLGIGLISPTLHYGIFARDCCNLNGKDFIITVLQNNENEYKPDFQCICENISSKIEPYPSTAINSCYKEVFGTKTEYSGMAVIGFEDEKIIQQLLDKIEFFPIFLRIEKLSVVISGLGYSSKDGYYGAGEGFTSSFITRYQNAQHLFLLKLEDDQCILEIYHNANKIEQFTGSTPDDVWKKVGIHKKFSGSHLFGITHETTQNLLQSEVAICKPDEWNNYEKLTKVFDRHIKSRKLPNTMINWAQLFYDWYKQESSIVQFPSILAKIYPEDYKLQDKELRAWRAMFKACGCSNITPFSHEESQIEFWSRAYNNKADRQILENLYNSKLLNIDNKKEDLLWKSFRDAINSNKKGQDGKIRILSIIALKFKYKDLIQELGVASSTITDARKHARLYGPGAPPINKIKRKVQRLSNAQEEQFTIFFQDRENVAM</sequence>
<feature type="non-terminal residue" evidence="1">
    <location>
        <position position="441"/>
    </location>
</feature>
<organism evidence="1 2">
    <name type="scientific">Rhizophagus irregularis</name>
    <dbReference type="NCBI Taxonomy" id="588596"/>
    <lineage>
        <taxon>Eukaryota</taxon>
        <taxon>Fungi</taxon>
        <taxon>Fungi incertae sedis</taxon>
        <taxon>Mucoromycota</taxon>
        <taxon>Glomeromycotina</taxon>
        <taxon>Glomeromycetes</taxon>
        <taxon>Glomerales</taxon>
        <taxon>Glomeraceae</taxon>
        <taxon>Rhizophagus</taxon>
    </lineage>
</organism>
<evidence type="ECO:0000313" key="2">
    <source>
        <dbReference type="Proteomes" id="UP000234323"/>
    </source>
</evidence>
<dbReference type="VEuPathDB" id="FungiDB:RhiirFUN_014853"/>
<evidence type="ECO:0000313" key="1">
    <source>
        <dbReference type="EMBL" id="PKY59439.1"/>
    </source>
</evidence>
<name>A0A2I1HKP6_9GLOM</name>
<dbReference type="VEuPathDB" id="FungiDB:FUN_022680"/>
<dbReference type="VEuPathDB" id="FungiDB:RhiirA1_537946"/>
<reference evidence="1 2" key="1">
    <citation type="submission" date="2015-10" db="EMBL/GenBank/DDBJ databases">
        <title>Genome analyses suggest a sexual origin of heterokaryosis in a supposedly ancient asexual fungus.</title>
        <authorList>
            <person name="Ropars J."/>
            <person name="Sedzielewska K."/>
            <person name="Noel J."/>
            <person name="Charron P."/>
            <person name="Farinelli L."/>
            <person name="Marton T."/>
            <person name="Kruger M."/>
            <person name="Pelin A."/>
            <person name="Brachmann A."/>
            <person name="Corradi N."/>
        </authorList>
    </citation>
    <scope>NUCLEOTIDE SEQUENCE [LARGE SCALE GENOMIC DNA]</scope>
    <source>
        <strain evidence="1 2">A4</strain>
    </source>
</reference>
<dbReference type="AlphaFoldDB" id="A0A2I1HKP6"/>
<protein>
    <submittedName>
        <fullName evidence="1">Uncharacterized protein</fullName>
    </submittedName>
</protein>